<gene>
    <name evidence="2" type="primary">Cni-her-1</name>
    <name evidence="2" type="synonym">Cnig_chr_V.g20275</name>
    <name evidence="2" type="ORF">B9Z55_020275</name>
</gene>
<evidence type="ECO:0000256" key="1">
    <source>
        <dbReference type="SAM" id="SignalP"/>
    </source>
</evidence>
<dbReference type="InterPro" id="IPR015313">
    <property type="entry name" value="Her-1"/>
</dbReference>
<sequence length="193" mass="22132">MNRIITLLTIFGLIGNLEASFSNSQIKEAAQKCCTPNRYECCMDMIKFGTQIKCGYERDPKIPALVYNCMQQELFAQEPEKRMNLDGKVEIYLLAVGVMAHKIYSCYIKFEFRMNNSVRIATARQSLIGRRRPKRPPGQEMCLKAFSFPIYPVLDCISTKCELFEAFHKKTPIFNSPKISNFQSPTSTVFVVL</sequence>
<dbReference type="PANTHER" id="PTHR37979">
    <property type="entry name" value="PROTEIN HER-1"/>
    <property type="match status" value="1"/>
</dbReference>
<evidence type="ECO:0008006" key="4">
    <source>
        <dbReference type="Google" id="ProtNLM"/>
    </source>
</evidence>
<dbReference type="AlphaFoldDB" id="A0A2G5TM30"/>
<feature type="chain" id="PRO_5013700550" description="Domain of unknown function DB domain-containing protein" evidence="1">
    <location>
        <begin position="20"/>
        <end position="193"/>
    </location>
</feature>
<dbReference type="OrthoDB" id="5845964at2759"/>
<keyword evidence="3" id="KW-1185">Reference proteome</keyword>
<dbReference type="STRING" id="1611254.A0A2G5TM30"/>
<dbReference type="SUPFAM" id="SSF110014">
    <property type="entry name" value="Her-1"/>
    <property type="match status" value="1"/>
</dbReference>
<comment type="caution">
    <text evidence="2">The sequence shown here is derived from an EMBL/GenBank/DDBJ whole genome shotgun (WGS) entry which is preliminary data.</text>
</comment>
<organism evidence="2 3">
    <name type="scientific">Caenorhabditis nigoni</name>
    <dbReference type="NCBI Taxonomy" id="1611254"/>
    <lineage>
        <taxon>Eukaryota</taxon>
        <taxon>Metazoa</taxon>
        <taxon>Ecdysozoa</taxon>
        <taxon>Nematoda</taxon>
        <taxon>Chromadorea</taxon>
        <taxon>Rhabditida</taxon>
        <taxon>Rhabditina</taxon>
        <taxon>Rhabditomorpha</taxon>
        <taxon>Rhabditoidea</taxon>
        <taxon>Rhabditidae</taxon>
        <taxon>Peloderinae</taxon>
        <taxon>Caenorhabditis</taxon>
    </lineage>
</organism>
<dbReference type="Pfam" id="PF09232">
    <property type="entry name" value="Caenor_Her-1"/>
    <property type="match status" value="1"/>
</dbReference>
<evidence type="ECO:0000313" key="3">
    <source>
        <dbReference type="Proteomes" id="UP000230233"/>
    </source>
</evidence>
<dbReference type="Gene3D" id="1.10.150.360">
    <property type="match status" value="1"/>
</dbReference>
<dbReference type="PANTHER" id="PTHR37979:SF1">
    <property type="entry name" value="PROTEIN HER-1"/>
    <property type="match status" value="1"/>
</dbReference>
<dbReference type="Proteomes" id="UP000230233">
    <property type="component" value="Chromosome V"/>
</dbReference>
<dbReference type="EMBL" id="PDUG01000005">
    <property type="protein sequence ID" value="PIC28313.1"/>
    <property type="molecule type" value="Genomic_DNA"/>
</dbReference>
<reference evidence="3" key="1">
    <citation type="submission" date="2017-10" db="EMBL/GenBank/DDBJ databases">
        <title>Rapid genome shrinkage in a self-fertile nematode reveals novel sperm competition proteins.</title>
        <authorList>
            <person name="Yin D."/>
            <person name="Schwarz E.M."/>
            <person name="Thomas C.G."/>
            <person name="Felde R.L."/>
            <person name="Korf I.F."/>
            <person name="Cutter A.D."/>
            <person name="Schartner C.M."/>
            <person name="Ralston E.J."/>
            <person name="Meyer B.J."/>
            <person name="Haag E.S."/>
        </authorList>
    </citation>
    <scope>NUCLEOTIDE SEQUENCE [LARGE SCALE GENOMIC DNA]</scope>
    <source>
        <strain evidence="3">JU1422</strain>
    </source>
</reference>
<feature type="signal peptide" evidence="1">
    <location>
        <begin position="1"/>
        <end position="19"/>
    </location>
</feature>
<keyword evidence="1" id="KW-0732">Signal</keyword>
<accession>A0A2G5TM30</accession>
<proteinExistence type="predicted"/>
<protein>
    <recommendedName>
        <fullName evidence="4">Domain of unknown function DB domain-containing protein</fullName>
    </recommendedName>
</protein>
<dbReference type="InterPro" id="IPR036341">
    <property type="entry name" value="Her-1_sf"/>
</dbReference>
<evidence type="ECO:0000313" key="2">
    <source>
        <dbReference type="EMBL" id="PIC28313.1"/>
    </source>
</evidence>
<name>A0A2G5TM30_9PELO</name>